<protein>
    <submittedName>
        <fullName evidence="3">UDP-glucose 4-epimerase</fullName>
    </submittedName>
</protein>
<comment type="similarity">
    <text evidence="1">Belongs to the NAD(P)-dependent epimerase/dehydratase family.</text>
</comment>
<dbReference type="SUPFAM" id="SSF51735">
    <property type="entry name" value="NAD(P)-binding Rossmann-fold domains"/>
    <property type="match status" value="1"/>
</dbReference>
<evidence type="ECO:0000256" key="1">
    <source>
        <dbReference type="ARBA" id="ARBA00007637"/>
    </source>
</evidence>
<dbReference type="AlphaFoldDB" id="A0A226C3G0"/>
<sequence length="303" mass="33445">MTVLITGGAGFIGSNVSRLLLKEGYRVVILDDLSTGLIDNIPTEAIFYKRSVTEDLSDIFFDESPKWVIHMAAQVSVSKSLEAPDKDAKINLLGGLRVLQEAVRCGTKKVVYASSAAVYGNPVELPLKEEHVKNPLSPYGISKYTFESYLRSYYENFGLDYTVLRYANVYGPGQLPGADGGVVAVFLDAIKRDETLQIHGDGNQTRDFVYVEDAAMANLLALNHGSGEVFNIGYGSEISINELFQTIGRLTKMNLKYSYQDERPGDIKRSLFSSHKANEVLGFTARYSLTDGLTRTLKQEGLL</sequence>
<dbReference type="Gene3D" id="3.40.50.720">
    <property type="entry name" value="NAD(P)-binding Rossmann-like Domain"/>
    <property type="match status" value="1"/>
</dbReference>
<dbReference type="PANTHER" id="PTHR43000">
    <property type="entry name" value="DTDP-D-GLUCOSE 4,6-DEHYDRATASE-RELATED"/>
    <property type="match status" value="1"/>
</dbReference>
<feature type="domain" description="NAD-dependent epimerase/dehydratase" evidence="2">
    <location>
        <begin position="3"/>
        <end position="233"/>
    </location>
</feature>
<dbReference type="InterPro" id="IPR001509">
    <property type="entry name" value="Epimerase_deHydtase"/>
</dbReference>
<dbReference type="Gene3D" id="3.90.25.10">
    <property type="entry name" value="UDP-galactose 4-epimerase, domain 1"/>
    <property type="match status" value="1"/>
</dbReference>
<evidence type="ECO:0000313" key="4">
    <source>
        <dbReference type="Proteomes" id="UP000214588"/>
    </source>
</evidence>
<proteinExistence type="inferred from homology"/>
<dbReference type="RefSeq" id="WP_089022391.1">
    <property type="nucleotide sequence ID" value="NZ_NIQC01000001.1"/>
</dbReference>
<dbReference type="OrthoDB" id="244102at2"/>
<dbReference type="InterPro" id="IPR036291">
    <property type="entry name" value="NAD(P)-bd_dom_sf"/>
</dbReference>
<gene>
    <name evidence="3" type="ORF">CDO51_00755</name>
</gene>
<evidence type="ECO:0000259" key="2">
    <source>
        <dbReference type="Pfam" id="PF01370"/>
    </source>
</evidence>
<dbReference type="Pfam" id="PF01370">
    <property type="entry name" value="Epimerase"/>
    <property type="match status" value="1"/>
</dbReference>
<organism evidence="3 4">
    <name type="scientific">Natranaerobius trueperi</name>
    <dbReference type="NCBI Taxonomy" id="759412"/>
    <lineage>
        <taxon>Bacteria</taxon>
        <taxon>Bacillati</taxon>
        <taxon>Bacillota</taxon>
        <taxon>Clostridia</taxon>
        <taxon>Natranaerobiales</taxon>
        <taxon>Natranaerobiaceae</taxon>
        <taxon>Natranaerobius</taxon>
    </lineage>
</organism>
<reference evidence="3 4" key="1">
    <citation type="submission" date="2017-06" db="EMBL/GenBank/DDBJ databases">
        <title>Draft Genome Sequence of Natranaerobius trueperi halophilic, alkalithermophilic bacteria from soda lakes.</title>
        <authorList>
            <person name="Zhao B."/>
        </authorList>
    </citation>
    <scope>NUCLEOTIDE SEQUENCE [LARGE SCALE GENOMIC DNA]</scope>
    <source>
        <strain evidence="3 4">DSM 18760</strain>
    </source>
</reference>
<dbReference type="EMBL" id="NIQC01000001">
    <property type="protein sequence ID" value="OWZ84967.1"/>
    <property type="molecule type" value="Genomic_DNA"/>
</dbReference>
<name>A0A226C3G0_9FIRM</name>
<evidence type="ECO:0000313" key="3">
    <source>
        <dbReference type="EMBL" id="OWZ84967.1"/>
    </source>
</evidence>
<accession>A0A226C3G0</accession>
<comment type="caution">
    <text evidence="3">The sequence shown here is derived from an EMBL/GenBank/DDBJ whole genome shotgun (WGS) entry which is preliminary data.</text>
</comment>
<dbReference type="Proteomes" id="UP000214588">
    <property type="component" value="Unassembled WGS sequence"/>
</dbReference>
<keyword evidence="4" id="KW-1185">Reference proteome</keyword>